<dbReference type="SMART" id="SM00235">
    <property type="entry name" value="ZnMc"/>
    <property type="match status" value="1"/>
</dbReference>
<dbReference type="OrthoDB" id="8455098at2"/>
<sequence>MKSLSLRITSTILGLFPILTFAIQLGEVTVDDPILGVRNIIYEKVGRLAIVEGDILVGKPGEVGKRSAMILPKISGGRWDRGIIPYEIAEDLPFTNKLAILQAIDSWQQKTHLEFVELTTKNREQYKDFIRFATAPGTICSSHVGKQGGRQEINLAPRCNTMNVVHEIGHALGLWHEQSRLDRDLYVRIVWENIIPEYRYNFDQHLTDGKDYGEYDYQSIMHYPANAFSKNGEKTIVPLQENIGIGQRKFLSDKDIAAVNAMYPEI</sequence>
<dbReference type="EC" id="3.4.24.76" evidence="4"/>
<dbReference type="KEGG" id="ladl:NCTC12735_01838"/>
<dbReference type="GO" id="GO:0006508">
    <property type="term" value="P:proteolysis"/>
    <property type="evidence" value="ECO:0007669"/>
    <property type="project" value="UniProtKB-KW"/>
</dbReference>
<dbReference type="PROSITE" id="PS51864">
    <property type="entry name" value="ASTACIN"/>
    <property type="match status" value="1"/>
</dbReference>
<evidence type="ECO:0000313" key="3">
    <source>
        <dbReference type="EMBL" id="KTC64820.1"/>
    </source>
</evidence>
<accession>A0A0W0R146</accession>
<keyword evidence="4" id="KW-0614">Plasmid</keyword>
<dbReference type="AlphaFoldDB" id="A0A0W0R146"/>
<dbReference type="Proteomes" id="UP000281170">
    <property type="component" value="Plasmid 26"/>
</dbReference>
<dbReference type="PRINTS" id="PR00480">
    <property type="entry name" value="ASTACIN"/>
</dbReference>
<reference evidence="4 6" key="2">
    <citation type="submission" date="2018-12" db="EMBL/GenBank/DDBJ databases">
        <authorList>
            <consortium name="Pathogen Informatics"/>
        </authorList>
    </citation>
    <scope>NUCLEOTIDE SEQUENCE [LARGE SCALE GENOMIC DNA]</scope>
    <source>
        <strain evidence="4 6">NCTC12735</strain>
        <plasmid evidence="6">26</plasmid>
    </source>
</reference>
<keyword evidence="1" id="KW-0862">Zinc</keyword>
<dbReference type="PANTHER" id="PTHR10127">
    <property type="entry name" value="DISCOIDIN, CUB, EGF, LAMININ , AND ZINC METALLOPROTEASE DOMAIN CONTAINING"/>
    <property type="match status" value="1"/>
</dbReference>
<dbReference type="Gene3D" id="3.40.390.10">
    <property type="entry name" value="Collagenase (Catalytic Domain)"/>
    <property type="match status" value="1"/>
</dbReference>
<evidence type="ECO:0000313" key="4">
    <source>
        <dbReference type="EMBL" id="VEH86190.1"/>
    </source>
</evidence>
<evidence type="ECO:0000313" key="6">
    <source>
        <dbReference type="Proteomes" id="UP000281170"/>
    </source>
</evidence>
<feature type="binding site" evidence="1">
    <location>
        <position position="170"/>
    </location>
    <ligand>
        <name>Zn(2+)</name>
        <dbReference type="ChEBI" id="CHEBI:29105"/>
        <note>catalytic</note>
    </ligand>
</feature>
<keyword evidence="1 4" id="KW-0378">Hydrolase</keyword>
<feature type="domain" description="Peptidase M12A" evidence="2">
    <location>
        <begin position="67"/>
        <end position="265"/>
    </location>
</feature>
<dbReference type="GO" id="GO:0004222">
    <property type="term" value="F:metalloendopeptidase activity"/>
    <property type="evidence" value="ECO:0007669"/>
    <property type="project" value="UniProtKB-UniRule"/>
</dbReference>
<dbReference type="InterPro" id="IPR001506">
    <property type="entry name" value="Peptidase_M12A"/>
</dbReference>
<evidence type="ECO:0000313" key="5">
    <source>
        <dbReference type="Proteomes" id="UP000054859"/>
    </source>
</evidence>
<name>A0A0W0R146_9GAMM</name>
<dbReference type="GO" id="GO:0008270">
    <property type="term" value="F:zinc ion binding"/>
    <property type="evidence" value="ECO:0007669"/>
    <property type="project" value="UniProtKB-UniRule"/>
</dbReference>
<keyword evidence="1" id="KW-0482">Metalloprotease</keyword>
<dbReference type="PANTHER" id="PTHR10127:SF850">
    <property type="entry name" value="METALLOENDOPEPTIDASE"/>
    <property type="match status" value="1"/>
</dbReference>
<protein>
    <submittedName>
        <fullName evidence="4">Astacin protease</fullName>
        <ecNumber evidence="4">3.4.24.76</ecNumber>
    </submittedName>
    <submittedName>
        <fullName evidence="3">Metalloproteinase-like protein</fullName>
    </submittedName>
</protein>
<evidence type="ECO:0000256" key="1">
    <source>
        <dbReference type="PROSITE-ProRule" id="PRU01211"/>
    </source>
</evidence>
<feature type="active site" evidence="1">
    <location>
        <position position="167"/>
    </location>
</feature>
<evidence type="ECO:0000259" key="2">
    <source>
        <dbReference type="PROSITE" id="PS51864"/>
    </source>
</evidence>
<dbReference type="InterPro" id="IPR006026">
    <property type="entry name" value="Peptidase_Metallo"/>
</dbReference>
<dbReference type="EMBL" id="LNKA01000019">
    <property type="protein sequence ID" value="KTC64820.1"/>
    <property type="molecule type" value="Genomic_DNA"/>
</dbReference>
<dbReference type="Proteomes" id="UP000054859">
    <property type="component" value="Unassembled WGS sequence"/>
</dbReference>
<dbReference type="PATRIC" id="fig|45056.6.peg.2186"/>
<keyword evidence="1 4" id="KW-0645">Protease</keyword>
<dbReference type="SUPFAM" id="SSF55486">
    <property type="entry name" value="Metalloproteases ('zincins'), catalytic domain"/>
    <property type="match status" value="1"/>
</dbReference>
<gene>
    <name evidence="3" type="ORF">Lade_2114</name>
    <name evidence="4" type="ORF">NCTC12735_01838</name>
</gene>
<comment type="caution">
    <text evidence="1">Lacks conserved residue(s) required for the propagation of feature annotation.</text>
</comment>
<keyword evidence="5" id="KW-1185">Reference proteome</keyword>
<reference evidence="3 5" key="1">
    <citation type="submission" date="2015-11" db="EMBL/GenBank/DDBJ databases">
        <title>Identification of large and diverse effector repertoires of 38 Legionella species.</title>
        <authorList>
            <person name="Burstein D."/>
            <person name="Amaro F."/>
            <person name="Zusman T."/>
            <person name="Lifshitz Z."/>
            <person name="Cohen O."/>
            <person name="Gilbert J.A."/>
            <person name="Pupko T."/>
            <person name="Shuman H.A."/>
            <person name="Segal G."/>
        </authorList>
    </citation>
    <scope>NUCLEOTIDE SEQUENCE [LARGE SCALE GENOMIC DNA]</scope>
    <source>
        <strain evidence="3 5">1762-AUS-E</strain>
    </source>
</reference>
<feature type="binding site" evidence="1">
    <location>
        <position position="176"/>
    </location>
    <ligand>
        <name>Zn(2+)</name>
        <dbReference type="ChEBI" id="CHEBI:29105"/>
        <note>catalytic</note>
    </ligand>
</feature>
<dbReference type="STRING" id="45056.Lade_2114"/>
<dbReference type="Pfam" id="PF01400">
    <property type="entry name" value="Astacin"/>
    <property type="match status" value="1"/>
</dbReference>
<geneLocation type="plasmid" evidence="4 6">
    <name>26</name>
</geneLocation>
<dbReference type="InterPro" id="IPR034035">
    <property type="entry name" value="Astacin-like_dom"/>
</dbReference>
<dbReference type="NCBIfam" id="NF045530">
    <property type="entry name" value="LegP"/>
    <property type="match status" value="1"/>
</dbReference>
<dbReference type="RefSeq" id="WP_058463252.1">
    <property type="nucleotide sequence ID" value="NZ_CAAAHS010000001.1"/>
</dbReference>
<dbReference type="CDD" id="cd04280">
    <property type="entry name" value="ZnMc_astacin_like"/>
    <property type="match status" value="1"/>
</dbReference>
<feature type="binding site" evidence="1">
    <location>
        <position position="166"/>
    </location>
    <ligand>
        <name>Zn(2+)</name>
        <dbReference type="ChEBI" id="CHEBI:29105"/>
        <note>catalytic</note>
    </ligand>
</feature>
<dbReference type="EMBL" id="LR134435">
    <property type="protein sequence ID" value="VEH86190.1"/>
    <property type="molecule type" value="Genomic_DNA"/>
</dbReference>
<proteinExistence type="predicted"/>
<dbReference type="InterPro" id="IPR024079">
    <property type="entry name" value="MetalloPept_cat_dom_sf"/>
</dbReference>
<keyword evidence="1" id="KW-0479">Metal-binding</keyword>
<organism evidence="3 5">
    <name type="scientific">Legionella adelaidensis</name>
    <dbReference type="NCBI Taxonomy" id="45056"/>
    <lineage>
        <taxon>Bacteria</taxon>
        <taxon>Pseudomonadati</taxon>
        <taxon>Pseudomonadota</taxon>
        <taxon>Gammaproteobacteria</taxon>
        <taxon>Legionellales</taxon>
        <taxon>Legionellaceae</taxon>
        <taxon>Legionella</taxon>
    </lineage>
</organism>
<comment type="cofactor">
    <cofactor evidence="1">
        <name>Zn(2+)</name>
        <dbReference type="ChEBI" id="CHEBI:29105"/>
    </cofactor>
    <text evidence="1">Binds 1 zinc ion per subunit.</text>
</comment>